<keyword evidence="3" id="KW-0804">Transcription</keyword>
<gene>
    <name evidence="5" type="ORF">HNP84_006588</name>
</gene>
<dbReference type="Proteomes" id="UP000578449">
    <property type="component" value="Unassembled WGS sequence"/>
</dbReference>
<organism evidence="5 6">
    <name type="scientific">Thermocatellispora tengchongensis</name>
    <dbReference type="NCBI Taxonomy" id="1073253"/>
    <lineage>
        <taxon>Bacteria</taxon>
        <taxon>Bacillati</taxon>
        <taxon>Actinomycetota</taxon>
        <taxon>Actinomycetes</taxon>
        <taxon>Streptosporangiales</taxon>
        <taxon>Streptosporangiaceae</taxon>
        <taxon>Thermocatellispora</taxon>
    </lineage>
</organism>
<feature type="domain" description="HTH gntR-type" evidence="4">
    <location>
        <begin position="16"/>
        <end position="83"/>
    </location>
</feature>
<keyword evidence="2 5" id="KW-0238">DNA-binding</keyword>
<proteinExistence type="predicted"/>
<dbReference type="SUPFAM" id="SSF46785">
    <property type="entry name" value="Winged helix' DNA-binding domain"/>
    <property type="match status" value="1"/>
</dbReference>
<dbReference type="Gene3D" id="1.20.120.530">
    <property type="entry name" value="GntR ligand-binding domain-like"/>
    <property type="match status" value="1"/>
</dbReference>
<keyword evidence="1" id="KW-0805">Transcription regulation</keyword>
<evidence type="ECO:0000259" key="4">
    <source>
        <dbReference type="PROSITE" id="PS50949"/>
    </source>
</evidence>
<dbReference type="InterPro" id="IPR036388">
    <property type="entry name" value="WH-like_DNA-bd_sf"/>
</dbReference>
<dbReference type="Gene3D" id="1.10.10.10">
    <property type="entry name" value="Winged helix-like DNA-binding domain superfamily/Winged helix DNA-binding domain"/>
    <property type="match status" value="1"/>
</dbReference>
<keyword evidence="6" id="KW-1185">Reference proteome</keyword>
<name>A0A840PI96_9ACTN</name>
<dbReference type="SUPFAM" id="SSF48008">
    <property type="entry name" value="GntR ligand-binding domain-like"/>
    <property type="match status" value="1"/>
</dbReference>
<dbReference type="InterPro" id="IPR036390">
    <property type="entry name" value="WH_DNA-bd_sf"/>
</dbReference>
<dbReference type="SMART" id="SM00895">
    <property type="entry name" value="FCD"/>
    <property type="match status" value="1"/>
</dbReference>
<dbReference type="GO" id="GO:0003677">
    <property type="term" value="F:DNA binding"/>
    <property type="evidence" value="ECO:0007669"/>
    <property type="project" value="UniProtKB-KW"/>
</dbReference>
<evidence type="ECO:0000313" key="5">
    <source>
        <dbReference type="EMBL" id="MBB5136837.1"/>
    </source>
</evidence>
<protein>
    <submittedName>
        <fullName evidence="5">DNA-binding GntR family transcriptional regulator</fullName>
    </submittedName>
</protein>
<evidence type="ECO:0000256" key="2">
    <source>
        <dbReference type="ARBA" id="ARBA00023125"/>
    </source>
</evidence>
<reference evidence="5 6" key="1">
    <citation type="submission" date="2020-08" db="EMBL/GenBank/DDBJ databases">
        <title>Genomic Encyclopedia of Type Strains, Phase IV (KMG-IV): sequencing the most valuable type-strain genomes for metagenomic binning, comparative biology and taxonomic classification.</title>
        <authorList>
            <person name="Goeker M."/>
        </authorList>
    </citation>
    <scope>NUCLEOTIDE SEQUENCE [LARGE SCALE GENOMIC DNA]</scope>
    <source>
        <strain evidence="5 6">DSM 45615</strain>
    </source>
</reference>
<dbReference type="InterPro" id="IPR011711">
    <property type="entry name" value="GntR_C"/>
</dbReference>
<dbReference type="AlphaFoldDB" id="A0A840PI96"/>
<dbReference type="InterPro" id="IPR000524">
    <property type="entry name" value="Tscrpt_reg_HTH_GntR"/>
</dbReference>
<dbReference type="GO" id="GO:0003700">
    <property type="term" value="F:DNA-binding transcription factor activity"/>
    <property type="evidence" value="ECO:0007669"/>
    <property type="project" value="InterPro"/>
</dbReference>
<comment type="caution">
    <text evidence="5">The sequence shown here is derived from an EMBL/GenBank/DDBJ whole genome shotgun (WGS) entry which is preliminary data.</text>
</comment>
<dbReference type="Pfam" id="PF07729">
    <property type="entry name" value="FCD"/>
    <property type="match status" value="1"/>
</dbReference>
<evidence type="ECO:0000256" key="3">
    <source>
        <dbReference type="ARBA" id="ARBA00023163"/>
    </source>
</evidence>
<dbReference type="PANTHER" id="PTHR43537:SF24">
    <property type="entry name" value="GLUCONATE OPERON TRANSCRIPTIONAL REPRESSOR"/>
    <property type="match status" value="1"/>
</dbReference>
<dbReference type="PROSITE" id="PS50949">
    <property type="entry name" value="HTH_GNTR"/>
    <property type="match status" value="1"/>
</dbReference>
<evidence type="ECO:0000256" key="1">
    <source>
        <dbReference type="ARBA" id="ARBA00023015"/>
    </source>
</evidence>
<accession>A0A840PI96</accession>
<evidence type="ECO:0000313" key="6">
    <source>
        <dbReference type="Proteomes" id="UP000578449"/>
    </source>
</evidence>
<dbReference type="SMART" id="SM00345">
    <property type="entry name" value="HTH_GNTR"/>
    <property type="match status" value="1"/>
</dbReference>
<dbReference type="PANTHER" id="PTHR43537">
    <property type="entry name" value="TRANSCRIPTIONAL REGULATOR, GNTR FAMILY"/>
    <property type="match status" value="1"/>
</dbReference>
<dbReference type="Pfam" id="PF00392">
    <property type="entry name" value="GntR"/>
    <property type="match status" value="1"/>
</dbReference>
<sequence length="229" mass="25256">MAGTDSARLKRMHNRPKLSDEIIENLRQAILSGSYSRGAKLGLEELAEELGVSIMPVREALIALANEGLVVAEPRRGFRASPLLQQDLDDIFEIQAHLAGILAARAAEAATAEDVATLREIHRRFEELSREPAGGTRSAALGELNTGFHRYINKLPPGDRVRWFLRLTNRFVRQDLFESVPGMLEGALRDHPPIIEAIAARDSARARRLMEEHFAQGASLLGCALAGRH</sequence>
<dbReference type="RefSeq" id="WP_185053696.1">
    <property type="nucleotide sequence ID" value="NZ_BAABIX010000008.1"/>
</dbReference>
<dbReference type="InterPro" id="IPR008920">
    <property type="entry name" value="TF_FadR/GntR_C"/>
</dbReference>
<dbReference type="EMBL" id="JACHGN010000015">
    <property type="protein sequence ID" value="MBB5136837.1"/>
    <property type="molecule type" value="Genomic_DNA"/>
</dbReference>